<dbReference type="Proteomes" id="UP000053647">
    <property type="component" value="Unassembled WGS sequence"/>
</dbReference>
<accession>A0A0C9T853</accession>
<feature type="domain" description="CxC6 like cysteine cluster associated with KDZ" evidence="3">
    <location>
        <begin position="328"/>
        <end position="392"/>
    </location>
</feature>
<feature type="domain" description="CxC5 like cysteine cluster associated with KDZ" evidence="2">
    <location>
        <begin position="111"/>
        <end position="228"/>
    </location>
</feature>
<protein>
    <submittedName>
        <fullName evidence="4">Unplaced genomic scaffold PAXINscaffold_602, whole genome shotgun sequence</fullName>
    </submittedName>
</protein>
<evidence type="ECO:0000256" key="1">
    <source>
        <dbReference type="SAM" id="MobiDB-lite"/>
    </source>
</evidence>
<dbReference type="Pfam" id="PF18718">
    <property type="entry name" value="CxC5"/>
    <property type="match status" value="1"/>
</dbReference>
<dbReference type="OrthoDB" id="3055037at2759"/>
<dbReference type="Pfam" id="PF18721">
    <property type="entry name" value="CxC6"/>
    <property type="match status" value="1"/>
</dbReference>
<organism evidence="4 5">
    <name type="scientific">Paxillus involutus ATCC 200175</name>
    <dbReference type="NCBI Taxonomy" id="664439"/>
    <lineage>
        <taxon>Eukaryota</taxon>
        <taxon>Fungi</taxon>
        <taxon>Dikarya</taxon>
        <taxon>Basidiomycota</taxon>
        <taxon>Agaricomycotina</taxon>
        <taxon>Agaricomycetes</taxon>
        <taxon>Agaricomycetidae</taxon>
        <taxon>Boletales</taxon>
        <taxon>Paxilineae</taxon>
        <taxon>Paxillaceae</taxon>
        <taxon>Paxillus</taxon>
    </lineage>
</organism>
<evidence type="ECO:0000313" key="4">
    <source>
        <dbReference type="EMBL" id="KIJ07348.1"/>
    </source>
</evidence>
<evidence type="ECO:0000259" key="2">
    <source>
        <dbReference type="Pfam" id="PF18718"/>
    </source>
</evidence>
<evidence type="ECO:0000259" key="3">
    <source>
        <dbReference type="Pfam" id="PF18721"/>
    </source>
</evidence>
<sequence length="655" mass="74546">MSLFTQLLQHLQRKPCLVTQNTVHTLFSFISIASNLRDDMILTQPSTISSSIPPCILSPVFRIFLAAACSLSEDEVSSSWELFKDIIWEGGLSNINSKEVWEEYGRRRGFAQHLLYPPTHVCTNAACNRSKKGLLLKKAEQRSVVLMTLAEGPCQAKSVHLYCEACKTDYRHNYRVVAGERFYYDEQPQNVQVADHVILELSVVELFKTAMDVSWTSATNCARLYNFSLSGGKEAPMGYPIKFELTQEHVWDAFVITSLLDDCKCRKKTLPVPHTGAQRDRFTAATVARNRRIRLYGFEESRLHLCCRCTHFYENEEGHETQKVSVIVIDGVTVGHPCCAMKNCYIPLEKNHHRFCPTHSTYEKECSILGCKSPVVQGSCTCSDPNHSRIEECYILRGQSRFQLQDWLARARIAHLDDAVARDVDISELGDQVNMEEEYEFDEDGGRVLPATNGKSAPAGSSSDPDQRPRSRRHKVKAMFGCRRTHNEQLMVAPCGLIIARQTFFGAEGVASVVDFIKMVYDNAHAVCPDHIFFDNNCTLANMVKNDPFFDNIGLSVDVFHFNCKHSETDTFCQENCNPAAFPELIGDNGKAWRFNSSVAEQTNGWFGGYHSICQEMLVHKYNFFLDELILRRNRRTLEKLERDGQRPRVWKRIP</sequence>
<dbReference type="InterPro" id="IPR040898">
    <property type="entry name" value="CxC6"/>
</dbReference>
<name>A0A0C9T853_PAXIN</name>
<gene>
    <name evidence="4" type="ORF">PAXINDRAFT_90571</name>
</gene>
<dbReference type="AlphaFoldDB" id="A0A0C9T853"/>
<proteinExistence type="predicted"/>
<dbReference type="HOGENOM" id="CLU_004966_4_0_1"/>
<dbReference type="InterPro" id="IPR041539">
    <property type="entry name" value="CxC5"/>
</dbReference>
<dbReference type="EMBL" id="KN819924">
    <property type="protein sequence ID" value="KIJ07348.1"/>
    <property type="molecule type" value="Genomic_DNA"/>
</dbReference>
<keyword evidence="5" id="KW-1185">Reference proteome</keyword>
<evidence type="ECO:0000313" key="5">
    <source>
        <dbReference type="Proteomes" id="UP000053647"/>
    </source>
</evidence>
<feature type="region of interest" description="Disordered" evidence="1">
    <location>
        <begin position="440"/>
        <end position="475"/>
    </location>
</feature>
<reference evidence="5" key="2">
    <citation type="submission" date="2015-01" db="EMBL/GenBank/DDBJ databases">
        <title>Evolutionary Origins and Diversification of the Mycorrhizal Mutualists.</title>
        <authorList>
            <consortium name="DOE Joint Genome Institute"/>
            <consortium name="Mycorrhizal Genomics Consortium"/>
            <person name="Kohler A."/>
            <person name="Kuo A."/>
            <person name="Nagy L.G."/>
            <person name="Floudas D."/>
            <person name="Copeland A."/>
            <person name="Barry K.W."/>
            <person name="Cichocki N."/>
            <person name="Veneault-Fourrey C."/>
            <person name="LaButti K."/>
            <person name="Lindquist E.A."/>
            <person name="Lipzen A."/>
            <person name="Lundell T."/>
            <person name="Morin E."/>
            <person name="Murat C."/>
            <person name="Riley R."/>
            <person name="Ohm R."/>
            <person name="Sun H."/>
            <person name="Tunlid A."/>
            <person name="Henrissat B."/>
            <person name="Grigoriev I.V."/>
            <person name="Hibbett D.S."/>
            <person name="Martin F."/>
        </authorList>
    </citation>
    <scope>NUCLEOTIDE SEQUENCE [LARGE SCALE GENOMIC DNA]</scope>
    <source>
        <strain evidence="5">ATCC 200175</strain>
    </source>
</reference>
<reference evidence="4 5" key="1">
    <citation type="submission" date="2014-06" db="EMBL/GenBank/DDBJ databases">
        <authorList>
            <consortium name="DOE Joint Genome Institute"/>
            <person name="Kuo A."/>
            <person name="Kohler A."/>
            <person name="Nagy L.G."/>
            <person name="Floudas D."/>
            <person name="Copeland A."/>
            <person name="Barry K.W."/>
            <person name="Cichocki N."/>
            <person name="Veneault-Fourrey C."/>
            <person name="LaButti K."/>
            <person name="Lindquist E.A."/>
            <person name="Lipzen A."/>
            <person name="Lundell T."/>
            <person name="Morin E."/>
            <person name="Murat C."/>
            <person name="Sun H."/>
            <person name="Tunlid A."/>
            <person name="Henrissat B."/>
            <person name="Grigoriev I.V."/>
            <person name="Hibbett D.S."/>
            <person name="Martin F."/>
            <person name="Nordberg H.P."/>
            <person name="Cantor M.N."/>
            <person name="Hua S.X."/>
        </authorList>
    </citation>
    <scope>NUCLEOTIDE SEQUENCE [LARGE SCALE GENOMIC DNA]</scope>
    <source>
        <strain evidence="4 5">ATCC 200175</strain>
    </source>
</reference>